<evidence type="ECO:0000313" key="6">
    <source>
        <dbReference type="Proteomes" id="UP001642409"/>
    </source>
</evidence>
<gene>
    <name evidence="4" type="ORF">HINF_LOCUS19650</name>
    <name evidence="5" type="ORF">HINF_LOCUS69684</name>
</gene>
<keyword evidence="1" id="KW-0433">Leucine-rich repeat</keyword>
<dbReference type="PANTHER" id="PTHR46652">
    <property type="entry name" value="LEUCINE-RICH REPEAT AND IQ DOMAIN-CONTAINING PROTEIN 1-RELATED"/>
    <property type="match status" value="1"/>
</dbReference>
<evidence type="ECO:0000313" key="4">
    <source>
        <dbReference type="EMBL" id="CAI9932005.1"/>
    </source>
</evidence>
<reference evidence="4" key="1">
    <citation type="submission" date="2023-06" db="EMBL/GenBank/DDBJ databases">
        <authorList>
            <person name="Kurt Z."/>
        </authorList>
    </citation>
    <scope>NUCLEOTIDE SEQUENCE</scope>
</reference>
<dbReference type="InterPro" id="IPR050836">
    <property type="entry name" value="SDS22/Internalin_LRR"/>
</dbReference>
<evidence type="ECO:0000259" key="3">
    <source>
        <dbReference type="Pfam" id="PF23211"/>
    </source>
</evidence>
<organism evidence="4">
    <name type="scientific">Hexamita inflata</name>
    <dbReference type="NCBI Taxonomy" id="28002"/>
    <lineage>
        <taxon>Eukaryota</taxon>
        <taxon>Metamonada</taxon>
        <taxon>Diplomonadida</taxon>
        <taxon>Hexamitidae</taxon>
        <taxon>Hexamitinae</taxon>
        <taxon>Hexamita</taxon>
    </lineage>
</organism>
<keyword evidence="6" id="KW-1185">Reference proteome</keyword>
<dbReference type="PANTHER" id="PTHR46652:SF3">
    <property type="entry name" value="LEUCINE-RICH REPEAT-CONTAINING PROTEIN 9"/>
    <property type="match status" value="1"/>
</dbReference>
<sequence>MHTLLIYNNFIENISVVSNLQCIKELDITNNLVEDISAIKHLANLQIFNGGYNQVEDVSFLSECHNLQELNLEHNLIKKLGRVNSSLTKLQLNDNQILDVDEFLAQSKQLETLQLDNNYIYNLKALNSMSLNFAQKEIDFQYYRRNISHDITQEQMKQYLEGLVGNIVQYRQEYLNFHDQYFTQKYGNIIQFQESNFKDRTINRKYING</sequence>
<dbReference type="Gene3D" id="3.80.10.10">
    <property type="entry name" value="Ribonuclease Inhibitor"/>
    <property type="match status" value="1"/>
</dbReference>
<dbReference type="EMBL" id="CAXDID020000510">
    <property type="protein sequence ID" value="CAL6098600.1"/>
    <property type="molecule type" value="Genomic_DNA"/>
</dbReference>
<dbReference type="InterPro" id="IPR032675">
    <property type="entry name" value="LRR_dom_sf"/>
</dbReference>
<dbReference type="Proteomes" id="UP001642409">
    <property type="component" value="Unassembled WGS sequence"/>
</dbReference>
<dbReference type="PROSITE" id="PS51450">
    <property type="entry name" value="LRR"/>
    <property type="match status" value="2"/>
</dbReference>
<reference evidence="5 6" key="2">
    <citation type="submission" date="2024-07" db="EMBL/GenBank/DDBJ databases">
        <authorList>
            <person name="Akdeniz Z."/>
        </authorList>
    </citation>
    <scope>NUCLEOTIDE SEQUENCE [LARGE SCALE GENOMIC DNA]</scope>
</reference>
<dbReference type="EMBL" id="CATOUU010000500">
    <property type="protein sequence ID" value="CAI9932005.1"/>
    <property type="molecule type" value="Genomic_DNA"/>
</dbReference>
<proteinExistence type="predicted"/>
<keyword evidence="2" id="KW-0677">Repeat</keyword>
<dbReference type="AlphaFoldDB" id="A0AA86TWN7"/>
<feature type="domain" description="Leucine-rich repeat and WD repeat-containing protein 1 LRR" evidence="3">
    <location>
        <begin position="16"/>
        <end position="76"/>
    </location>
</feature>
<evidence type="ECO:0000313" key="5">
    <source>
        <dbReference type="EMBL" id="CAL6098600.1"/>
    </source>
</evidence>
<dbReference type="Pfam" id="PF23211">
    <property type="entry name" value="LRR_LRWD1"/>
    <property type="match status" value="1"/>
</dbReference>
<dbReference type="InterPro" id="IPR001611">
    <property type="entry name" value="Leu-rich_rpt"/>
</dbReference>
<protein>
    <submittedName>
        <fullName evidence="4">CHAT domain-containing protein</fullName>
    </submittedName>
    <submittedName>
        <fullName evidence="5">CHAT_domain-containing protein</fullName>
    </submittedName>
</protein>
<dbReference type="InterPro" id="IPR056363">
    <property type="entry name" value="LRR_LRWD1_dom"/>
</dbReference>
<evidence type="ECO:0000256" key="1">
    <source>
        <dbReference type="ARBA" id="ARBA00022614"/>
    </source>
</evidence>
<accession>A0AA86TWN7</accession>
<dbReference type="SUPFAM" id="SSF52058">
    <property type="entry name" value="L domain-like"/>
    <property type="match status" value="1"/>
</dbReference>
<name>A0AA86TWN7_9EUKA</name>
<comment type="caution">
    <text evidence="4">The sequence shown here is derived from an EMBL/GenBank/DDBJ whole genome shotgun (WGS) entry which is preliminary data.</text>
</comment>
<evidence type="ECO:0000256" key="2">
    <source>
        <dbReference type="ARBA" id="ARBA00022737"/>
    </source>
</evidence>